<evidence type="ECO:0000313" key="4">
    <source>
        <dbReference type="Proteomes" id="UP000002669"/>
    </source>
</evidence>
<feature type="repeat" description="ANK" evidence="1">
    <location>
        <begin position="655"/>
        <end position="687"/>
    </location>
</feature>
<keyword evidence="1" id="KW-0040">ANK repeat</keyword>
<dbReference type="STRING" id="535722.E4UMY0"/>
<protein>
    <submittedName>
        <fullName evidence="3">Uncharacterized protein</fullName>
    </submittedName>
</protein>
<dbReference type="eggNOG" id="KOG4177">
    <property type="taxonomic scope" value="Eukaryota"/>
</dbReference>
<dbReference type="Gene3D" id="1.25.40.20">
    <property type="entry name" value="Ankyrin repeat-containing domain"/>
    <property type="match status" value="2"/>
</dbReference>
<dbReference type="InterPro" id="IPR002110">
    <property type="entry name" value="Ankyrin_rpt"/>
</dbReference>
<dbReference type="RefSeq" id="XP_003174977.1">
    <property type="nucleotide sequence ID" value="XM_003174929.1"/>
</dbReference>
<dbReference type="EMBL" id="DS989823">
    <property type="protein sequence ID" value="EFQ99494.1"/>
    <property type="molecule type" value="Genomic_DNA"/>
</dbReference>
<organism evidence="4">
    <name type="scientific">Arthroderma gypseum (strain ATCC MYA-4604 / CBS 118893)</name>
    <name type="common">Microsporum gypseum</name>
    <dbReference type="NCBI Taxonomy" id="535722"/>
    <lineage>
        <taxon>Eukaryota</taxon>
        <taxon>Fungi</taxon>
        <taxon>Dikarya</taxon>
        <taxon>Ascomycota</taxon>
        <taxon>Pezizomycotina</taxon>
        <taxon>Eurotiomycetes</taxon>
        <taxon>Eurotiomycetidae</taxon>
        <taxon>Onygenales</taxon>
        <taxon>Arthrodermataceae</taxon>
        <taxon>Nannizzia</taxon>
    </lineage>
</organism>
<dbReference type="GeneID" id="10030279"/>
<dbReference type="SUPFAM" id="SSF48403">
    <property type="entry name" value="Ankyrin repeat"/>
    <property type="match status" value="1"/>
</dbReference>
<dbReference type="OrthoDB" id="1577640at2759"/>
<dbReference type="InParanoid" id="E4UMY0"/>
<feature type="compositionally biased region" description="Low complexity" evidence="2">
    <location>
        <begin position="844"/>
        <end position="860"/>
    </location>
</feature>
<evidence type="ECO:0000256" key="1">
    <source>
        <dbReference type="PROSITE-ProRule" id="PRU00023"/>
    </source>
</evidence>
<feature type="repeat" description="ANK" evidence="1">
    <location>
        <begin position="621"/>
        <end position="653"/>
    </location>
</feature>
<dbReference type="PROSITE" id="PS50297">
    <property type="entry name" value="ANK_REP_REGION"/>
    <property type="match status" value="2"/>
</dbReference>
<dbReference type="InterPro" id="IPR036770">
    <property type="entry name" value="Ankyrin_rpt-contain_sf"/>
</dbReference>
<sequence>MDPLSITASIAGLITLAGVIISKGFQLSDRFANSEKELDSLLSEVSIFSGLLVGVQSHFQHDQASSNAPSSSRVVPEGQSGVQMPTALVKHIQTALKDCNAILEDVKKLVEKLVICISAHEEESNLVISLMKDQLEVIGSAQKRLEEKHEAEIQSKMKDEIFEWLGDATVAAHSDALESRHPESGTWFLSSPEFTGWISGDFSYFCLDGIGSHFSTVFLVIDGIDEFAQFGVLLRIIQDIPLASETFRVLISSRSDATLIHSLSNFRHISLSCDRIHNDIERYVRSRVSNFRWHDVPDIEEIIEGLVKGADGMFLWAAYQLDSLSRIRTAISKSALKSLPRGLGRTYENILSKLSDEDKRLAIKILQFILFSEHGLHSAELIEAVAIEAGQVSLQQLKENKLRSEDDIFEICSNLIRRSKATGHIMLAHHSVREFLISPSLESGESNPFYICDTDTTAEIAISCLTYLNFKDFGALSLSQDITDIVLDGLVVEHPFLGYATCNWSHHISDSSFKPQCLLETLITKFFDPNRGNFEFWVTFAQYTYGHFRIPSKLTPLHSALHKAIELGDKDSVISLLSAGANVNVVSHDGATAFSIAAENHWTGIMHEIAMMAETNRTLPDGRTTLHLAAQSGDIKTAAYLIGRDKSVLHRKDRNKWTALHFAAHHGQAHMVEFLLEQGIKPSLDINEWSPAHSAIQHRDPITLKRLLRSSWSTHYVPSPDPFHKPGWQALLHNRKYGYTGRFTQREPRVLSGSPWTTPTHGDQMQNISQDSTLISGSPFNVEENLETFGYPNDSAEPESSLRSDLSLYKDAGRNLPSGERFGSLGGLAERGLGLSNPPSLTQSASPSLAGASLSVSSPLSSSRRRISGAHRARIHDSFPLEFRFVIRSLLELTISLNYPDAFECLLECQAQHIVVELDHLELSMETVQSVNARATLQCS</sequence>
<dbReference type="SMART" id="SM00248">
    <property type="entry name" value="ANK"/>
    <property type="match status" value="4"/>
</dbReference>
<accession>E4UMY0</accession>
<dbReference type="HOGENOM" id="CLU_008951_0_0_1"/>
<evidence type="ECO:0000313" key="3">
    <source>
        <dbReference type="EMBL" id="EFQ99494.1"/>
    </source>
</evidence>
<gene>
    <name evidence="3" type="ORF">MGYG_08981</name>
</gene>
<dbReference type="Pfam" id="PF13637">
    <property type="entry name" value="Ank_4"/>
    <property type="match status" value="1"/>
</dbReference>
<reference evidence="4" key="1">
    <citation type="journal article" date="2012" name="MBio">
        <title>Comparative genome analysis of Trichophyton rubrum and related dermatophytes reveals candidate genes involved in infection.</title>
        <authorList>
            <person name="Martinez D.A."/>
            <person name="Oliver B.G."/>
            <person name="Graeser Y."/>
            <person name="Goldberg J.M."/>
            <person name="Li W."/>
            <person name="Martinez-Rossi N.M."/>
            <person name="Monod M."/>
            <person name="Shelest E."/>
            <person name="Barton R.C."/>
            <person name="Birch E."/>
            <person name="Brakhage A.A."/>
            <person name="Chen Z."/>
            <person name="Gurr S.J."/>
            <person name="Heiman D."/>
            <person name="Heitman J."/>
            <person name="Kosti I."/>
            <person name="Rossi A."/>
            <person name="Saif S."/>
            <person name="Samalova M."/>
            <person name="Saunders C.W."/>
            <person name="Shea T."/>
            <person name="Summerbell R.C."/>
            <person name="Xu J."/>
            <person name="Young S."/>
            <person name="Zeng Q."/>
            <person name="Birren B.W."/>
            <person name="Cuomo C.A."/>
            <person name="White T.C."/>
        </authorList>
    </citation>
    <scope>NUCLEOTIDE SEQUENCE [LARGE SCALE GENOMIC DNA]</scope>
    <source>
        <strain evidence="4">ATCC MYA-4604 / CBS 118893</strain>
    </source>
</reference>
<dbReference type="PANTHER" id="PTHR10039">
    <property type="entry name" value="AMELOGENIN"/>
    <property type="match status" value="1"/>
</dbReference>
<dbReference type="AlphaFoldDB" id="E4UMY0"/>
<evidence type="ECO:0000256" key="2">
    <source>
        <dbReference type="SAM" id="MobiDB-lite"/>
    </source>
</evidence>
<keyword evidence="4" id="KW-1185">Reference proteome</keyword>
<feature type="region of interest" description="Disordered" evidence="2">
    <location>
        <begin position="834"/>
        <end position="860"/>
    </location>
</feature>
<proteinExistence type="predicted"/>
<dbReference type="PROSITE" id="PS50088">
    <property type="entry name" value="ANK_REPEAT"/>
    <property type="match status" value="3"/>
</dbReference>
<feature type="repeat" description="ANK" evidence="1">
    <location>
        <begin position="556"/>
        <end position="588"/>
    </location>
</feature>
<dbReference type="Proteomes" id="UP000002669">
    <property type="component" value="Unassembled WGS sequence"/>
</dbReference>
<name>E4UMY0_ARTGP</name>
<dbReference type="VEuPathDB" id="FungiDB:MGYG_08981"/>